<dbReference type="PANTHER" id="PTHR33284:SF1">
    <property type="entry name" value="RIBOSOMAL PROTEIN L25_GLN-TRNA SYNTHETASE, ANTI-CODON-BINDING DOMAIN-CONTAINING PROTEIN"/>
    <property type="match status" value="1"/>
</dbReference>
<dbReference type="InterPro" id="IPR037121">
    <property type="entry name" value="Ribosomal_bL25_C"/>
</dbReference>
<evidence type="ECO:0000256" key="1">
    <source>
        <dbReference type="ARBA" id="ARBA00022730"/>
    </source>
</evidence>
<dbReference type="PANTHER" id="PTHR33284">
    <property type="entry name" value="RIBOSOMAL PROTEIN L25/GLN-TRNA SYNTHETASE, ANTI-CODON-BINDING DOMAIN-CONTAINING PROTEIN"/>
    <property type="match status" value="1"/>
</dbReference>
<feature type="domain" description="Large ribosomal subunit protein bL25 L25" evidence="7">
    <location>
        <begin position="8"/>
        <end position="91"/>
    </location>
</feature>
<dbReference type="InterPro" id="IPR011035">
    <property type="entry name" value="Ribosomal_bL25/Gln-tRNA_synth"/>
</dbReference>
<comment type="similarity">
    <text evidence="5">Belongs to the bacterial ribosomal protein bL25 family. CTC subfamily.</text>
</comment>
<keyword evidence="10" id="KW-1185">Reference proteome</keyword>
<dbReference type="Pfam" id="PF14693">
    <property type="entry name" value="Ribosomal_TL5_C"/>
    <property type="match status" value="1"/>
</dbReference>
<dbReference type="AlphaFoldDB" id="A0A495A3V0"/>
<protein>
    <recommendedName>
        <fullName evidence="5">Large ribosomal subunit protein bL25</fullName>
    </recommendedName>
    <alternativeName>
        <fullName evidence="5">General stress protein CTC</fullName>
    </alternativeName>
</protein>
<accession>A0A495A3V0</accession>
<dbReference type="CDD" id="cd00495">
    <property type="entry name" value="Ribosomal_L25_TL5_CTC"/>
    <property type="match status" value="1"/>
</dbReference>
<dbReference type="NCBIfam" id="NF004131">
    <property type="entry name" value="PRK05618.2-1"/>
    <property type="match status" value="1"/>
</dbReference>
<evidence type="ECO:0000256" key="4">
    <source>
        <dbReference type="ARBA" id="ARBA00023274"/>
    </source>
</evidence>
<dbReference type="InterPro" id="IPR001021">
    <property type="entry name" value="Ribosomal_bL25_long"/>
</dbReference>
<evidence type="ECO:0000256" key="6">
    <source>
        <dbReference type="SAM" id="MobiDB-lite"/>
    </source>
</evidence>
<dbReference type="Proteomes" id="UP000249516">
    <property type="component" value="Unassembled WGS sequence"/>
</dbReference>
<name>A0A495A3V0_9MICC</name>
<feature type="compositionally biased region" description="Acidic residues" evidence="6">
    <location>
        <begin position="179"/>
        <end position="211"/>
    </location>
</feature>
<dbReference type="NCBIfam" id="TIGR00731">
    <property type="entry name" value="bL25_bact_ctc"/>
    <property type="match status" value="1"/>
</dbReference>
<reference evidence="9 10" key="1">
    <citation type="submission" date="2018-10" db="EMBL/GenBank/DDBJ databases">
        <title>Kocuria tytouropygialis sp. nov., isolated from the uropygial gland of an American barn owl (Tyto furcata).</title>
        <authorList>
            <person name="Braun M.S."/>
            <person name="Wang E."/>
            <person name="Zimmermann S."/>
            <person name="Wagner H."/>
            <person name="Wink M."/>
        </authorList>
    </citation>
    <scope>NUCLEOTIDE SEQUENCE [LARGE SCALE GENOMIC DNA]</scope>
    <source>
        <strain evidence="9 10">442</strain>
    </source>
</reference>
<dbReference type="RefSeq" id="WP_110919230.1">
    <property type="nucleotide sequence ID" value="NZ_PNJG02000003.1"/>
</dbReference>
<organism evidence="9 10">
    <name type="scientific">Kocuria tytonis</name>
    <dbReference type="NCBI Taxonomy" id="2054280"/>
    <lineage>
        <taxon>Bacteria</taxon>
        <taxon>Bacillati</taxon>
        <taxon>Actinomycetota</taxon>
        <taxon>Actinomycetes</taxon>
        <taxon>Micrococcales</taxon>
        <taxon>Micrococcaceae</taxon>
        <taxon>Kocuria</taxon>
    </lineage>
</organism>
<keyword evidence="1 5" id="KW-0699">rRNA-binding</keyword>
<evidence type="ECO:0000313" key="10">
    <source>
        <dbReference type="Proteomes" id="UP000249516"/>
    </source>
</evidence>
<comment type="caution">
    <text evidence="9">The sequence shown here is derived from an EMBL/GenBank/DDBJ whole genome shotgun (WGS) entry which is preliminary data.</text>
</comment>
<dbReference type="Gene3D" id="2.40.240.10">
    <property type="entry name" value="Ribosomal Protein L25, Chain P"/>
    <property type="match status" value="1"/>
</dbReference>
<dbReference type="GO" id="GO:0003735">
    <property type="term" value="F:structural constituent of ribosome"/>
    <property type="evidence" value="ECO:0007669"/>
    <property type="project" value="InterPro"/>
</dbReference>
<dbReference type="Pfam" id="PF01386">
    <property type="entry name" value="Ribosomal_L25p"/>
    <property type="match status" value="1"/>
</dbReference>
<dbReference type="Gene3D" id="2.170.120.20">
    <property type="entry name" value="Ribosomal protein L25, beta domain"/>
    <property type="match status" value="1"/>
</dbReference>
<evidence type="ECO:0000256" key="3">
    <source>
        <dbReference type="ARBA" id="ARBA00022980"/>
    </source>
</evidence>
<dbReference type="OrthoDB" id="5242980at2"/>
<evidence type="ECO:0000256" key="5">
    <source>
        <dbReference type="HAMAP-Rule" id="MF_01334"/>
    </source>
</evidence>
<proteinExistence type="inferred from homology"/>
<dbReference type="NCBIfam" id="NF004612">
    <property type="entry name" value="PRK05943.1"/>
    <property type="match status" value="1"/>
</dbReference>
<dbReference type="InterPro" id="IPR020930">
    <property type="entry name" value="Ribosomal_uL5_bac-type"/>
</dbReference>
<evidence type="ECO:0000259" key="7">
    <source>
        <dbReference type="Pfam" id="PF01386"/>
    </source>
</evidence>
<dbReference type="InterPro" id="IPR020057">
    <property type="entry name" value="Ribosomal_bL25_b-dom"/>
</dbReference>
<feature type="region of interest" description="Disordered" evidence="6">
    <location>
        <begin position="175"/>
        <end position="211"/>
    </location>
</feature>
<dbReference type="EMBL" id="PNJG02000003">
    <property type="protein sequence ID" value="RKQ34167.1"/>
    <property type="molecule type" value="Genomic_DNA"/>
</dbReference>
<evidence type="ECO:0000313" key="9">
    <source>
        <dbReference type="EMBL" id="RKQ34167.1"/>
    </source>
</evidence>
<sequence length="211" mass="22963">MVDVITIPATLRTEFGKGYSRRVRANDQIPAVIYGHGAEPLHVILPGHDMMLASRNPNAVLEINVDGEGHLAMIKEVQRHAVRPEILHIDLLTVRRGERVEVEIPVTVEGEVAPTAIHNVEENVLVVEADALKVPEHVVIDIEGLEVGEHVYAKDVTLPSGVTLVSDPELLVINVSEPVEQDLGEEPATEGEESEGETSEESTEETSGDDE</sequence>
<dbReference type="InterPro" id="IPR020056">
    <property type="entry name" value="Rbsml_bL25/Gln-tRNA_synth_N"/>
</dbReference>
<dbReference type="GO" id="GO:0008097">
    <property type="term" value="F:5S rRNA binding"/>
    <property type="evidence" value="ECO:0007669"/>
    <property type="project" value="InterPro"/>
</dbReference>
<feature type="domain" description="Large ribosomal subunit protein bL25 beta" evidence="8">
    <location>
        <begin position="100"/>
        <end position="178"/>
    </location>
</feature>
<evidence type="ECO:0000256" key="2">
    <source>
        <dbReference type="ARBA" id="ARBA00022884"/>
    </source>
</evidence>
<dbReference type="InterPro" id="IPR029751">
    <property type="entry name" value="Ribosomal_L25_dom"/>
</dbReference>
<evidence type="ECO:0000259" key="8">
    <source>
        <dbReference type="Pfam" id="PF14693"/>
    </source>
</evidence>
<dbReference type="GO" id="GO:0022625">
    <property type="term" value="C:cytosolic large ribosomal subunit"/>
    <property type="evidence" value="ECO:0007669"/>
    <property type="project" value="TreeGrafter"/>
</dbReference>
<keyword evidence="4 5" id="KW-0687">Ribonucleoprotein</keyword>
<dbReference type="SUPFAM" id="SSF50715">
    <property type="entry name" value="Ribosomal protein L25-like"/>
    <property type="match status" value="1"/>
</dbReference>
<comment type="function">
    <text evidence="5">This is one of the proteins that binds to the 5S RNA in the ribosome where it forms part of the central protuberance.</text>
</comment>
<keyword evidence="3 5" id="KW-0689">Ribosomal protein</keyword>
<dbReference type="HAMAP" id="MF_01334">
    <property type="entry name" value="Ribosomal_bL25_CTC"/>
    <property type="match status" value="1"/>
</dbReference>
<comment type="subunit">
    <text evidence="5">Part of the 50S ribosomal subunit; part of the 5S rRNA/L5/L18/L25 subcomplex. Contacts the 5S rRNA. Binds to the 5S rRNA independently of L5 and L18.</text>
</comment>
<keyword evidence="2 5" id="KW-0694">RNA-binding</keyword>
<gene>
    <name evidence="5" type="primary">rplY</name>
    <name evidence="5" type="synonym">ctc</name>
    <name evidence="9" type="ORF">C1C97_010035</name>
</gene>
<dbReference type="GO" id="GO:0006412">
    <property type="term" value="P:translation"/>
    <property type="evidence" value="ECO:0007669"/>
    <property type="project" value="UniProtKB-UniRule"/>
</dbReference>